<reference evidence="2" key="1">
    <citation type="submission" date="2025-08" db="UniProtKB">
        <authorList>
            <consortium name="RefSeq"/>
        </authorList>
    </citation>
    <scope>IDENTIFICATION</scope>
    <source>
        <tissue evidence="2">Whole body</tissue>
    </source>
</reference>
<dbReference type="RefSeq" id="XP_015180312.1">
    <property type="nucleotide sequence ID" value="XM_015324826.1"/>
</dbReference>
<evidence type="ECO:0000313" key="1">
    <source>
        <dbReference type="Proteomes" id="UP000694924"/>
    </source>
</evidence>
<evidence type="ECO:0000313" key="2">
    <source>
        <dbReference type="RefSeq" id="XP_015180312.1"/>
    </source>
</evidence>
<dbReference type="Proteomes" id="UP000694924">
    <property type="component" value="Unplaced"/>
</dbReference>
<sequence>MEECDNYAVQTEDPCFQCVDIPAKMYTTLQDATTTVTDICTVCKKEKIPQTDIFQYSNIYKDNEGRICCDLCAPSHSNKIPIIINESKDILQKCSVCGNFPCIIDARSIGVVYKHDEKPSYCMKCGKLQS</sequence>
<protein>
    <submittedName>
        <fullName evidence="2">Uncharacterized protein LOC107068449</fullName>
    </submittedName>
</protein>
<name>A0ABM1IJC5_POLDO</name>
<proteinExistence type="predicted"/>
<dbReference type="GeneID" id="107068449"/>
<organism evidence="1 2">
    <name type="scientific">Polistes dominula</name>
    <name type="common">European paper wasp</name>
    <name type="synonym">Vespa dominula</name>
    <dbReference type="NCBI Taxonomy" id="743375"/>
    <lineage>
        <taxon>Eukaryota</taxon>
        <taxon>Metazoa</taxon>
        <taxon>Ecdysozoa</taxon>
        <taxon>Arthropoda</taxon>
        <taxon>Hexapoda</taxon>
        <taxon>Insecta</taxon>
        <taxon>Pterygota</taxon>
        <taxon>Neoptera</taxon>
        <taxon>Endopterygota</taxon>
        <taxon>Hymenoptera</taxon>
        <taxon>Apocrita</taxon>
        <taxon>Aculeata</taxon>
        <taxon>Vespoidea</taxon>
        <taxon>Vespidae</taxon>
        <taxon>Polistinae</taxon>
        <taxon>Polistini</taxon>
        <taxon>Polistes</taxon>
    </lineage>
</organism>
<keyword evidence="1" id="KW-1185">Reference proteome</keyword>
<accession>A0ABM1IJC5</accession>
<gene>
    <name evidence="2" type="primary">LOC107068449</name>
</gene>